<sequence>MEAIFRCKYWVALPFARLCSSPPHPNRPPKTWMKALSFDYRRDGPSNNGLKTRAPILRIDSAKKSERIRIDAESLRVEELHYRRREP</sequence>
<protein>
    <submittedName>
        <fullName evidence="1">Uncharacterized protein</fullName>
    </submittedName>
</protein>
<gene>
    <name evidence="1" type="ORF">AVEN_8621_1</name>
</gene>
<dbReference type="AlphaFoldDB" id="A0A4Y2C3K4"/>
<evidence type="ECO:0000313" key="2">
    <source>
        <dbReference type="Proteomes" id="UP000499080"/>
    </source>
</evidence>
<dbReference type="EMBL" id="BGPR01000142">
    <property type="protein sequence ID" value="GBL98719.1"/>
    <property type="molecule type" value="Genomic_DNA"/>
</dbReference>
<dbReference type="Proteomes" id="UP000499080">
    <property type="component" value="Unassembled WGS sequence"/>
</dbReference>
<reference evidence="1 2" key="1">
    <citation type="journal article" date="2019" name="Sci. Rep.">
        <title>Orb-weaving spider Araneus ventricosus genome elucidates the spidroin gene catalogue.</title>
        <authorList>
            <person name="Kono N."/>
            <person name="Nakamura H."/>
            <person name="Ohtoshi R."/>
            <person name="Moran D.A.P."/>
            <person name="Shinohara A."/>
            <person name="Yoshida Y."/>
            <person name="Fujiwara M."/>
            <person name="Mori M."/>
            <person name="Tomita M."/>
            <person name="Arakawa K."/>
        </authorList>
    </citation>
    <scope>NUCLEOTIDE SEQUENCE [LARGE SCALE GENOMIC DNA]</scope>
</reference>
<accession>A0A4Y2C3K4</accession>
<organism evidence="1 2">
    <name type="scientific">Araneus ventricosus</name>
    <name type="common">Orbweaver spider</name>
    <name type="synonym">Epeira ventricosa</name>
    <dbReference type="NCBI Taxonomy" id="182803"/>
    <lineage>
        <taxon>Eukaryota</taxon>
        <taxon>Metazoa</taxon>
        <taxon>Ecdysozoa</taxon>
        <taxon>Arthropoda</taxon>
        <taxon>Chelicerata</taxon>
        <taxon>Arachnida</taxon>
        <taxon>Araneae</taxon>
        <taxon>Araneomorphae</taxon>
        <taxon>Entelegynae</taxon>
        <taxon>Araneoidea</taxon>
        <taxon>Araneidae</taxon>
        <taxon>Araneus</taxon>
    </lineage>
</organism>
<keyword evidence="2" id="KW-1185">Reference proteome</keyword>
<evidence type="ECO:0000313" key="1">
    <source>
        <dbReference type="EMBL" id="GBL98719.1"/>
    </source>
</evidence>
<name>A0A4Y2C3K4_ARAVE</name>
<proteinExistence type="predicted"/>
<comment type="caution">
    <text evidence="1">The sequence shown here is derived from an EMBL/GenBank/DDBJ whole genome shotgun (WGS) entry which is preliminary data.</text>
</comment>